<evidence type="ECO:0000313" key="1">
    <source>
        <dbReference type="EMBL" id="JAD34908.1"/>
    </source>
</evidence>
<reference evidence="1" key="2">
    <citation type="journal article" date="2015" name="Data Brief">
        <title>Shoot transcriptome of the giant reed, Arundo donax.</title>
        <authorList>
            <person name="Barrero R.A."/>
            <person name="Guerrero F.D."/>
            <person name="Moolhuijzen P."/>
            <person name="Goolsby J.A."/>
            <person name="Tidwell J."/>
            <person name="Bellgard S.E."/>
            <person name="Bellgard M.I."/>
        </authorList>
    </citation>
    <scope>NUCLEOTIDE SEQUENCE</scope>
    <source>
        <tissue evidence="1">Shoot tissue taken approximately 20 cm above the soil surface</tissue>
    </source>
</reference>
<reference evidence="1" key="1">
    <citation type="submission" date="2014-09" db="EMBL/GenBank/DDBJ databases">
        <authorList>
            <person name="Magalhaes I.L.F."/>
            <person name="Oliveira U."/>
            <person name="Santos F.R."/>
            <person name="Vidigal T.H.D.A."/>
            <person name="Brescovit A.D."/>
            <person name="Santos A.J."/>
        </authorList>
    </citation>
    <scope>NUCLEOTIDE SEQUENCE</scope>
    <source>
        <tissue evidence="1">Shoot tissue taken approximately 20 cm above the soil surface</tissue>
    </source>
</reference>
<sequence>MTAIESLIAVKAQVLAATIHRLLRR</sequence>
<organism evidence="1">
    <name type="scientific">Arundo donax</name>
    <name type="common">Giant reed</name>
    <name type="synonym">Donax arundinaceus</name>
    <dbReference type="NCBI Taxonomy" id="35708"/>
    <lineage>
        <taxon>Eukaryota</taxon>
        <taxon>Viridiplantae</taxon>
        <taxon>Streptophyta</taxon>
        <taxon>Embryophyta</taxon>
        <taxon>Tracheophyta</taxon>
        <taxon>Spermatophyta</taxon>
        <taxon>Magnoliopsida</taxon>
        <taxon>Liliopsida</taxon>
        <taxon>Poales</taxon>
        <taxon>Poaceae</taxon>
        <taxon>PACMAD clade</taxon>
        <taxon>Arundinoideae</taxon>
        <taxon>Arundineae</taxon>
        <taxon>Arundo</taxon>
    </lineage>
</organism>
<name>A0A0A8ZB39_ARUDO</name>
<accession>A0A0A8ZB39</accession>
<dbReference type="AlphaFoldDB" id="A0A0A8ZB39"/>
<protein>
    <submittedName>
        <fullName evidence="1">Uncharacterized protein</fullName>
    </submittedName>
</protein>
<proteinExistence type="predicted"/>
<dbReference type="EMBL" id="GBRH01262987">
    <property type="protein sequence ID" value="JAD34908.1"/>
    <property type="molecule type" value="Transcribed_RNA"/>
</dbReference>